<keyword evidence="7" id="KW-0560">Oxidoreductase</keyword>
<dbReference type="GO" id="GO:1903457">
    <property type="term" value="P:lactate catabolic process"/>
    <property type="evidence" value="ECO:0007669"/>
    <property type="project" value="TreeGrafter"/>
</dbReference>
<keyword evidence="5" id="KW-0274">FAD</keyword>
<dbReference type="Pfam" id="PF13183">
    <property type="entry name" value="Fer4_8"/>
    <property type="match status" value="1"/>
</dbReference>
<evidence type="ECO:0000256" key="5">
    <source>
        <dbReference type="ARBA" id="ARBA00022827"/>
    </source>
</evidence>
<proteinExistence type="inferred from homology"/>
<dbReference type="InterPro" id="IPR016167">
    <property type="entry name" value="FAD-bd_PCMH_sub1"/>
</dbReference>
<feature type="domain" description="FAD-binding PCMH-type" evidence="12">
    <location>
        <begin position="38"/>
        <end position="266"/>
    </location>
</feature>
<name>A0AAE3G7V1_9GAMM</name>
<dbReference type="InterPro" id="IPR004113">
    <property type="entry name" value="FAD-bd_oxidored_4_C"/>
</dbReference>
<dbReference type="InterPro" id="IPR017896">
    <property type="entry name" value="4Fe4S_Fe-S-bd"/>
</dbReference>
<evidence type="ECO:0000313" key="14">
    <source>
        <dbReference type="Proteomes" id="UP001205843"/>
    </source>
</evidence>
<dbReference type="GO" id="GO:0071949">
    <property type="term" value="F:FAD binding"/>
    <property type="evidence" value="ECO:0007669"/>
    <property type="project" value="InterPro"/>
</dbReference>
<dbReference type="PROSITE" id="PS51379">
    <property type="entry name" value="4FE4S_FER_2"/>
    <property type="match status" value="1"/>
</dbReference>
<reference evidence="13" key="1">
    <citation type="submission" date="2022-03" db="EMBL/GenBank/DDBJ databases">
        <title>Genomic Encyclopedia of Type Strains, Phase III (KMG-III): the genomes of soil and plant-associated and newly described type strains.</title>
        <authorList>
            <person name="Whitman W."/>
        </authorList>
    </citation>
    <scope>NUCLEOTIDE SEQUENCE</scope>
    <source>
        <strain evidence="13">ANL 6-2</strain>
    </source>
</reference>
<dbReference type="AlphaFoldDB" id="A0AAE3G7V1"/>
<dbReference type="PANTHER" id="PTHR11748:SF111">
    <property type="entry name" value="D-LACTATE DEHYDROGENASE, MITOCHONDRIAL-RELATED"/>
    <property type="match status" value="1"/>
</dbReference>
<dbReference type="Pfam" id="PF01565">
    <property type="entry name" value="FAD_binding_4"/>
    <property type="match status" value="1"/>
</dbReference>
<dbReference type="PROSITE" id="PS00198">
    <property type="entry name" value="4FE4S_FER_1"/>
    <property type="match status" value="1"/>
</dbReference>
<dbReference type="EC" id="1.1.2.4" evidence="10"/>
<evidence type="ECO:0000256" key="3">
    <source>
        <dbReference type="ARBA" id="ARBA00022630"/>
    </source>
</evidence>
<comment type="caution">
    <text evidence="13">The sequence shown here is derived from an EMBL/GenBank/DDBJ whole genome shotgun (WGS) entry which is preliminary data.</text>
</comment>
<evidence type="ECO:0000259" key="12">
    <source>
        <dbReference type="PROSITE" id="PS51387"/>
    </source>
</evidence>
<dbReference type="Gene3D" id="3.30.43.10">
    <property type="entry name" value="Uridine Diphospho-n-acetylenolpyruvylglucosamine Reductase, domain 2"/>
    <property type="match status" value="1"/>
</dbReference>
<dbReference type="InterPro" id="IPR016171">
    <property type="entry name" value="Vanillyl_alc_oxidase_C-sub2"/>
</dbReference>
<dbReference type="FunFam" id="1.10.45.10:FF:000001">
    <property type="entry name" value="D-lactate dehydrogenase mitochondrial"/>
    <property type="match status" value="1"/>
</dbReference>
<protein>
    <recommendedName>
        <fullName evidence="10">D-lactate dehydrogenase (cytochrome)</fullName>
        <ecNumber evidence="10">1.1.2.4</ecNumber>
    </recommendedName>
</protein>
<evidence type="ECO:0000256" key="10">
    <source>
        <dbReference type="ARBA" id="ARBA00038897"/>
    </source>
</evidence>
<evidence type="ECO:0000256" key="9">
    <source>
        <dbReference type="ARBA" id="ARBA00023014"/>
    </source>
</evidence>
<evidence type="ECO:0000256" key="4">
    <source>
        <dbReference type="ARBA" id="ARBA00022723"/>
    </source>
</evidence>
<dbReference type="InterPro" id="IPR016166">
    <property type="entry name" value="FAD-bd_PCMH"/>
</dbReference>
<keyword evidence="9" id="KW-0411">Iron-sulfur</keyword>
<dbReference type="SUPFAM" id="SSF55103">
    <property type="entry name" value="FAD-linked oxidases, C-terminal domain"/>
    <property type="match status" value="1"/>
</dbReference>
<keyword evidence="8" id="KW-0408">Iron</keyword>
<dbReference type="Gene3D" id="3.30.465.10">
    <property type="match status" value="1"/>
</dbReference>
<comment type="cofactor">
    <cofactor evidence="1">
        <name>FAD</name>
        <dbReference type="ChEBI" id="CHEBI:57692"/>
    </cofactor>
</comment>
<dbReference type="Gene3D" id="3.30.70.2740">
    <property type="match status" value="1"/>
</dbReference>
<dbReference type="InterPro" id="IPR016164">
    <property type="entry name" value="FAD-linked_Oxase-like_C"/>
</dbReference>
<dbReference type="FunFam" id="1.10.1060.10:FF:000019">
    <property type="entry name" value="Oxidoreductase/iron-sulfur cluster-binding protein"/>
    <property type="match status" value="1"/>
</dbReference>
<keyword evidence="14" id="KW-1185">Reference proteome</keyword>
<dbReference type="Gene3D" id="3.30.70.2190">
    <property type="match status" value="1"/>
</dbReference>
<evidence type="ECO:0000256" key="6">
    <source>
        <dbReference type="ARBA" id="ARBA00022946"/>
    </source>
</evidence>
<keyword evidence="6" id="KW-0809">Transit peptide</keyword>
<dbReference type="PROSITE" id="PS51387">
    <property type="entry name" value="FAD_PCMH"/>
    <property type="match status" value="1"/>
</dbReference>
<dbReference type="GO" id="GO:0046872">
    <property type="term" value="F:metal ion binding"/>
    <property type="evidence" value="ECO:0007669"/>
    <property type="project" value="UniProtKB-KW"/>
</dbReference>
<evidence type="ECO:0000313" key="13">
    <source>
        <dbReference type="EMBL" id="MCP1676658.1"/>
    </source>
</evidence>
<dbReference type="Gene3D" id="1.10.45.10">
    <property type="entry name" value="Vanillyl-alcohol Oxidase, Chain A, domain 4"/>
    <property type="match status" value="1"/>
</dbReference>
<evidence type="ECO:0000256" key="1">
    <source>
        <dbReference type="ARBA" id="ARBA00001974"/>
    </source>
</evidence>
<dbReference type="InterPro" id="IPR036318">
    <property type="entry name" value="FAD-bd_PCMH-like_sf"/>
</dbReference>
<evidence type="ECO:0000256" key="8">
    <source>
        <dbReference type="ARBA" id="ARBA00023004"/>
    </source>
</evidence>
<dbReference type="GO" id="GO:0008720">
    <property type="term" value="F:D-lactate dehydrogenase (NAD+) activity"/>
    <property type="evidence" value="ECO:0007669"/>
    <property type="project" value="TreeGrafter"/>
</dbReference>
<feature type="domain" description="4Fe-4S ferredoxin-type" evidence="11">
    <location>
        <begin position="533"/>
        <end position="564"/>
    </location>
</feature>
<comment type="similarity">
    <text evidence="2">Belongs to the FAD-binding oxidoreductase/transferase type 4 family.</text>
</comment>
<dbReference type="SUPFAM" id="SSF56176">
    <property type="entry name" value="FAD-binding/transporter-associated domain-like"/>
    <property type="match status" value="1"/>
</dbReference>
<dbReference type="Proteomes" id="UP001205843">
    <property type="component" value="Unassembled WGS sequence"/>
</dbReference>
<organism evidence="13 14">
    <name type="scientific">Natronocella acetinitrilica</name>
    <dbReference type="NCBI Taxonomy" id="414046"/>
    <lineage>
        <taxon>Bacteria</taxon>
        <taxon>Pseudomonadati</taxon>
        <taxon>Pseudomonadota</taxon>
        <taxon>Gammaproteobacteria</taxon>
        <taxon>Chromatiales</taxon>
        <taxon>Ectothiorhodospiraceae</taxon>
        <taxon>Natronocella</taxon>
    </lineage>
</organism>
<sequence length="948" mass="102389">MQAPYPDLLEALAEVIPSQRLSTDPLRVLAYGTDASFYRLIPKAVVHVNTGEEVRSVLRECRERQVPVTFRAAGTSLSGQAVTDSILIKLGLTWRSADVLEDGQAIRLDPGVIGADANRILAPYGRKIGPDPASIGACMVGGIAANNASGMCCGTSQNSYRTVRDIHVTLVDGTVLDTADPNSVARFRRDRAELISGLEQLGRETRENSELADRIRHKYRLKNTVGYALNSLVDFEDGIEILKHLMIGSEGTLGFINSITYDTVPDEALKAAALIVFPDMAAACRATAALKQLQETPVAAVELMDRASMRSVENIRGLESLLQGLPEDAAALLVDVRAEDETTLSGRVDAVNRALAQISTINSIEFTRDAKTYALYWNMRKGMFPAVGAVRDAGTTVLIEDVAFPMDRLEAGVGELIAMLRRHGYDNAILFGHALEGNLHFVFPQGFDDPAEVARYDGMMRDLAELVGVKYGGSLKGEHGTGRNMAPFVELEWGADAYALMWKIKEVFDPENLLNPDVILSRNPTLHLENLKPLPAADPLVDKCIECGFCEPVCPSKDLTLTPRQRIVIRREIARLERSGDDPDRLRALWDSYAYDGIETCAATGLCAMPCPVDINTGDLIRKLRAEAGASKAGRAAFAGKHFAGMTATARGALRTANLVHRAVGTGAMGRITGIVRRVSGHRVPQWLPSMPNAPAVGVLAGKGESSQSEAHAGTVVYLPSCATRMFGASRQEPDDRSTLDLTLTVLHKAGYQVVIPEGVHGLCCGMAFESKGQFAEADRKADELNTALLKASDQGRLPILCDTSPCAMRMGNTLSEKLDLHEPVVFIHDHVLPRLEITPKQEPIAVHVTCSSSKMGLGQTFVAVARACAKEVRLPPDIQCCGFAGDKGFQTPALNQSALRTLEQQVRGCVAGYSNSRTCEIGLTASSGIPYRSILALVDEVSSDPPR</sequence>
<dbReference type="Pfam" id="PF02913">
    <property type="entry name" value="FAD-oxidase_C"/>
    <property type="match status" value="1"/>
</dbReference>
<dbReference type="InterPro" id="IPR009051">
    <property type="entry name" value="Helical_ferredxn"/>
</dbReference>
<dbReference type="EMBL" id="JALJXV010000010">
    <property type="protein sequence ID" value="MCP1676658.1"/>
    <property type="molecule type" value="Genomic_DNA"/>
</dbReference>
<dbReference type="GO" id="GO:0051536">
    <property type="term" value="F:iron-sulfur cluster binding"/>
    <property type="evidence" value="ECO:0007669"/>
    <property type="project" value="UniProtKB-KW"/>
</dbReference>
<dbReference type="InterPro" id="IPR006094">
    <property type="entry name" value="Oxid_FAD_bind_N"/>
</dbReference>
<dbReference type="PANTHER" id="PTHR11748">
    <property type="entry name" value="D-LACTATE DEHYDROGENASE"/>
    <property type="match status" value="1"/>
</dbReference>
<accession>A0AAE3G7V1</accession>
<dbReference type="SUPFAM" id="SSF46548">
    <property type="entry name" value="alpha-helical ferredoxin"/>
    <property type="match status" value="1"/>
</dbReference>
<dbReference type="GO" id="GO:0004458">
    <property type="term" value="F:D-lactate dehydrogenase (cytochrome) activity"/>
    <property type="evidence" value="ECO:0007669"/>
    <property type="project" value="UniProtKB-EC"/>
</dbReference>
<dbReference type="InterPro" id="IPR016169">
    <property type="entry name" value="FAD-bd_PCMH_sub2"/>
</dbReference>
<dbReference type="RefSeq" id="WP_253483407.1">
    <property type="nucleotide sequence ID" value="NZ_JALJXV010000010.1"/>
</dbReference>
<dbReference type="Gene3D" id="1.10.1060.10">
    <property type="entry name" value="Alpha-helical ferredoxin"/>
    <property type="match status" value="1"/>
</dbReference>
<evidence type="ECO:0000256" key="2">
    <source>
        <dbReference type="ARBA" id="ARBA00008000"/>
    </source>
</evidence>
<keyword evidence="4" id="KW-0479">Metal-binding</keyword>
<evidence type="ECO:0000259" key="11">
    <source>
        <dbReference type="PROSITE" id="PS51379"/>
    </source>
</evidence>
<gene>
    <name evidence="13" type="ORF">J2T57_003829</name>
</gene>
<dbReference type="InterPro" id="IPR017900">
    <property type="entry name" value="4Fe4S_Fe_S_CS"/>
</dbReference>
<evidence type="ECO:0000256" key="7">
    <source>
        <dbReference type="ARBA" id="ARBA00023002"/>
    </source>
</evidence>
<keyword evidence="3" id="KW-0285">Flavoprotein</keyword>